<protein>
    <submittedName>
        <fullName evidence="2">Uncharacterized protein</fullName>
    </submittedName>
</protein>
<dbReference type="EMBL" id="EQ997966">
    <property type="protein sequence ID" value="EEF22015.1"/>
    <property type="molecule type" value="Genomic_DNA"/>
</dbReference>
<feature type="region of interest" description="Disordered" evidence="1">
    <location>
        <begin position="95"/>
        <end position="126"/>
    </location>
</feature>
<feature type="compositionally biased region" description="Basic residues" evidence="1">
    <location>
        <begin position="110"/>
        <end position="126"/>
    </location>
</feature>
<name>B9TQ49_RICCO</name>
<gene>
    <name evidence="2" type="ORF">RCOM_2033020</name>
</gene>
<evidence type="ECO:0000313" key="3">
    <source>
        <dbReference type="Proteomes" id="UP000008311"/>
    </source>
</evidence>
<sequence length="195" mass="21687">MPTSTTTCPCWSAPGAIPRTGAPEPCCRQAVGGWPGVKPEMTNGPHCGPLLLGLQQACGLLALGVPHGHDQRRDEEEGLKLQRPASRAVQLHHLAGVHQRKGHDHVDRNHQRRRHHPQAHQQQQRRHHLTQIHRIGQPARRARGLHHALDAAYAVAQLRPAVKKQQDRERDAQQHHGCLGMVKVAPELHELPRCG</sequence>
<proteinExistence type="predicted"/>
<evidence type="ECO:0000256" key="1">
    <source>
        <dbReference type="SAM" id="MobiDB-lite"/>
    </source>
</evidence>
<dbReference type="InParanoid" id="B9TQ49"/>
<organism evidence="2 3">
    <name type="scientific">Ricinus communis</name>
    <name type="common">Castor bean</name>
    <dbReference type="NCBI Taxonomy" id="3988"/>
    <lineage>
        <taxon>Eukaryota</taxon>
        <taxon>Viridiplantae</taxon>
        <taxon>Streptophyta</taxon>
        <taxon>Embryophyta</taxon>
        <taxon>Tracheophyta</taxon>
        <taxon>Spermatophyta</taxon>
        <taxon>Magnoliopsida</taxon>
        <taxon>eudicotyledons</taxon>
        <taxon>Gunneridae</taxon>
        <taxon>Pentapetalae</taxon>
        <taxon>rosids</taxon>
        <taxon>fabids</taxon>
        <taxon>Malpighiales</taxon>
        <taxon>Euphorbiaceae</taxon>
        <taxon>Acalyphoideae</taxon>
        <taxon>Acalypheae</taxon>
        <taxon>Ricinus</taxon>
    </lineage>
</organism>
<accession>B9TQ49</accession>
<reference evidence="3" key="1">
    <citation type="journal article" date="2010" name="Nat. Biotechnol.">
        <title>Draft genome sequence of the oilseed species Ricinus communis.</title>
        <authorList>
            <person name="Chan A.P."/>
            <person name="Crabtree J."/>
            <person name="Zhao Q."/>
            <person name="Lorenzi H."/>
            <person name="Orvis J."/>
            <person name="Puiu D."/>
            <person name="Melake-Berhan A."/>
            <person name="Jones K.M."/>
            <person name="Redman J."/>
            <person name="Chen G."/>
            <person name="Cahoon E.B."/>
            <person name="Gedil M."/>
            <person name="Stanke M."/>
            <person name="Haas B.J."/>
            <person name="Wortman J.R."/>
            <person name="Fraser-Liggett C.M."/>
            <person name="Ravel J."/>
            <person name="Rabinowicz P.D."/>
        </authorList>
    </citation>
    <scope>NUCLEOTIDE SEQUENCE [LARGE SCALE GENOMIC DNA]</scope>
    <source>
        <strain evidence="3">cv. Hale</strain>
    </source>
</reference>
<dbReference type="AlphaFoldDB" id="B9TQ49"/>
<keyword evidence="3" id="KW-1185">Reference proteome</keyword>
<dbReference type="Proteomes" id="UP000008311">
    <property type="component" value="Unassembled WGS sequence"/>
</dbReference>
<evidence type="ECO:0000313" key="2">
    <source>
        <dbReference type="EMBL" id="EEF22015.1"/>
    </source>
</evidence>